<comment type="caution">
    <text evidence="3">The sequence shown here is derived from an EMBL/GenBank/DDBJ whole genome shotgun (WGS) entry which is preliminary data.</text>
</comment>
<dbReference type="EMBL" id="CAJFCJ010000030">
    <property type="protein sequence ID" value="CAD5125932.1"/>
    <property type="molecule type" value="Genomic_DNA"/>
</dbReference>
<evidence type="ECO:0000256" key="2">
    <source>
        <dbReference type="SAM" id="MobiDB-lite"/>
    </source>
</evidence>
<sequence>MEGNTGQPTDNDKDNTSKSGSESVSERKSKNSEQRKIEIADMPKTNVNSELKMMRESENKAFDELIKENVKLTTEKEDRDGRIKELEEGKERLENNLKEEKQLNKLLTSELSSLKEELEILRSGASSSEEFRQLNDEIRHLQDRLKALAKEESDRDKKLRNYEAELLLQRAWNIKLERELGEEKLQEIKDVNTDEQVIEDIQIKVKKNVVYSKEPVKSTICSIS</sequence>
<gene>
    <name evidence="3" type="ORF">DGYR_LOCUS13227</name>
</gene>
<name>A0A7I8WCU3_9ANNE</name>
<protein>
    <submittedName>
        <fullName evidence="3">Uncharacterized protein</fullName>
    </submittedName>
</protein>
<feature type="compositionally biased region" description="Basic and acidic residues" evidence="2">
    <location>
        <begin position="24"/>
        <end position="41"/>
    </location>
</feature>
<keyword evidence="1" id="KW-0175">Coiled coil</keyword>
<proteinExistence type="predicted"/>
<keyword evidence="4" id="KW-1185">Reference proteome</keyword>
<dbReference type="AlphaFoldDB" id="A0A7I8WCU3"/>
<feature type="region of interest" description="Disordered" evidence="2">
    <location>
        <begin position="1"/>
        <end position="47"/>
    </location>
</feature>
<feature type="coiled-coil region" evidence="1">
    <location>
        <begin position="76"/>
        <end position="151"/>
    </location>
</feature>
<evidence type="ECO:0000313" key="4">
    <source>
        <dbReference type="Proteomes" id="UP000549394"/>
    </source>
</evidence>
<evidence type="ECO:0000313" key="3">
    <source>
        <dbReference type="EMBL" id="CAD5125932.1"/>
    </source>
</evidence>
<organism evidence="3 4">
    <name type="scientific">Dimorphilus gyrociliatus</name>
    <dbReference type="NCBI Taxonomy" id="2664684"/>
    <lineage>
        <taxon>Eukaryota</taxon>
        <taxon>Metazoa</taxon>
        <taxon>Spiralia</taxon>
        <taxon>Lophotrochozoa</taxon>
        <taxon>Annelida</taxon>
        <taxon>Polychaeta</taxon>
        <taxon>Polychaeta incertae sedis</taxon>
        <taxon>Dinophilidae</taxon>
        <taxon>Dimorphilus</taxon>
    </lineage>
</organism>
<dbReference type="Proteomes" id="UP000549394">
    <property type="component" value="Unassembled WGS sequence"/>
</dbReference>
<evidence type="ECO:0000256" key="1">
    <source>
        <dbReference type="SAM" id="Coils"/>
    </source>
</evidence>
<reference evidence="3 4" key="1">
    <citation type="submission" date="2020-08" db="EMBL/GenBank/DDBJ databases">
        <authorList>
            <person name="Hejnol A."/>
        </authorList>
    </citation>
    <scope>NUCLEOTIDE SEQUENCE [LARGE SCALE GENOMIC DNA]</scope>
</reference>
<accession>A0A7I8WCU3</accession>